<dbReference type="EMBL" id="ML119786">
    <property type="protein sequence ID" value="RPA74573.1"/>
    <property type="molecule type" value="Genomic_DNA"/>
</dbReference>
<keyword evidence="3" id="KW-1185">Reference proteome</keyword>
<keyword evidence="1" id="KW-0732">Signal</keyword>
<proteinExistence type="predicted"/>
<dbReference type="Gene3D" id="2.60.120.260">
    <property type="entry name" value="Galactose-binding domain-like"/>
    <property type="match status" value="1"/>
</dbReference>
<dbReference type="SUPFAM" id="SSF49785">
    <property type="entry name" value="Galactose-binding domain-like"/>
    <property type="match status" value="1"/>
</dbReference>
<accession>A0A3N4HL75</accession>
<dbReference type="STRING" id="1160509.A0A3N4HL75"/>
<feature type="signal peptide" evidence="1">
    <location>
        <begin position="1"/>
        <end position="21"/>
    </location>
</feature>
<gene>
    <name evidence="2" type="ORF">BJ508DRAFT_418531</name>
</gene>
<evidence type="ECO:0000313" key="2">
    <source>
        <dbReference type="EMBL" id="RPA74573.1"/>
    </source>
</evidence>
<dbReference type="Proteomes" id="UP000275078">
    <property type="component" value="Unassembled WGS sequence"/>
</dbReference>
<feature type="chain" id="PRO_5018215170" description="CBM-cenC domain-containing protein" evidence="1">
    <location>
        <begin position="22"/>
        <end position="417"/>
    </location>
</feature>
<evidence type="ECO:0008006" key="4">
    <source>
        <dbReference type="Google" id="ProtNLM"/>
    </source>
</evidence>
<protein>
    <recommendedName>
        <fullName evidence="4">CBM-cenC domain-containing protein</fullName>
    </recommendedName>
</protein>
<reference evidence="2 3" key="1">
    <citation type="journal article" date="2018" name="Nat. Ecol. Evol.">
        <title>Pezizomycetes genomes reveal the molecular basis of ectomycorrhizal truffle lifestyle.</title>
        <authorList>
            <person name="Murat C."/>
            <person name="Payen T."/>
            <person name="Noel B."/>
            <person name="Kuo A."/>
            <person name="Morin E."/>
            <person name="Chen J."/>
            <person name="Kohler A."/>
            <person name="Krizsan K."/>
            <person name="Balestrini R."/>
            <person name="Da Silva C."/>
            <person name="Montanini B."/>
            <person name="Hainaut M."/>
            <person name="Levati E."/>
            <person name="Barry K.W."/>
            <person name="Belfiori B."/>
            <person name="Cichocki N."/>
            <person name="Clum A."/>
            <person name="Dockter R.B."/>
            <person name="Fauchery L."/>
            <person name="Guy J."/>
            <person name="Iotti M."/>
            <person name="Le Tacon F."/>
            <person name="Lindquist E.A."/>
            <person name="Lipzen A."/>
            <person name="Malagnac F."/>
            <person name="Mello A."/>
            <person name="Molinier V."/>
            <person name="Miyauchi S."/>
            <person name="Poulain J."/>
            <person name="Riccioni C."/>
            <person name="Rubini A."/>
            <person name="Sitrit Y."/>
            <person name="Splivallo R."/>
            <person name="Traeger S."/>
            <person name="Wang M."/>
            <person name="Zifcakova L."/>
            <person name="Wipf D."/>
            <person name="Zambonelli A."/>
            <person name="Paolocci F."/>
            <person name="Nowrousian M."/>
            <person name="Ottonello S."/>
            <person name="Baldrian P."/>
            <person name="Spatafora J.W."/>
            <person name="Henrissat B."/>
            <person name="Nagy L.G."/>
            <person name="Aury J.M."/>
            <person name="Wincker P."/>
            <person name="Grigoriev I.V."/>
            <person name="Bonfante P."/>
            <person name="Martin F.M."/>
        </authorList>
    </citation>
    <scope>NUCLEOTIDE SEQUENCE [LARGE SCALE GENOMIC DNA]</scope>
    <source>
        <strain evidence="2 3">RN42</strain>
    </source>
</reference>
<dbReference type="AlphaFoldDB" id="A0A3N4HL75"/>
<dbReference type="InterPro" id="IPR008979">
    <property type="entry name" value="Galactose-bd-like_sf"/>
</dbReference>
<evidence type="ECO:0000256" key="1">
    <source>
        <dbReference type="SAM" id="SignalP"/>
    </source>
</evidence>
<organism evidence="2 3">
    <name type="scientific">Ascobolus immersus RN42</name>
    <dbReference type="NCBI Taxonomy" id="1160509"/>
    <lineage>
        <taxon>Eukaryota</taxon>
        <taxon>Fungi</taxon>
        <taxon>Dikarya</taxon>
        <taxon>Ascomycota</taxon>
        <taxon>Pezizomycotina</taxon>
        <taxon>Pezizomycetes</taxon>
        <taxon>Pezizales</taxon>
        <taxon>Ascobolaceae</taxon>
        <taxon>Ascobolus</taxon>
    </lineage>
</organism>
<sequence>MKLTFQGIAIGIAFFASAIEAAPHRDHDDHCDWRKFPTKTVTKYKTVAKTTSTKTRISTSTKTKWYEVTKTVKQRPQTITTCPRGGWNDHHHDKTKTKTVERTKTVTVPGQGSASTFTQTATVKETLTIPGEGIVITVTPDATTITIPTTVTEEAVTVSVPTTVTEEATTVTVPTTITEEAITVSVPTTVTEEAITVSVPTTVTEEATTVTVPTTITEDAITVTVPTTVTSDPETVTADPITVTASTTVTSDPETITITQTASGPVYSTTQFMANPSFEDGTTGWTIQSGQGTTSIVTGVAASGSNALKFLQTTPFDVRLTLQQTVKIYPGNAYVLKAAGKVNVSTHCSMSARIGIPTAQFAQQGPGFNQYTTAVTNPIYIPASASENVVITLSVSCGQAQVPREIFLDDVTLEMVR</sequence>
<evidence type="ECO:0000313" key="3">
    <source>
        <dbReference type="Proteomes" id="UP000275078"/>
    </source>
</evidence>
<name>A0A3N4HL75_ASCIM</name>